<feature type="region of interest" description="Disordered" evidence="1">
    <location>
        <begin position="701"/>
        <end position="741"/>
    </location>
</feature>
<proteinExistence type="predicted"/>
<sequence length="784" mass="89788">MSKEREEKRLQRELGIVFKTTILPDQWPTHLFNTFQQVRSFQKFDILTFPMGDLSTSSHQLLWRGETTKRAREIVRIAATLIDDAPVEMDTRLRLEQDVLRRFYLAIDWKETDTIFSTRADEMMSFDFSENRSEEHLKNRRPDRILGFQETNSLSRRFAQHDLMAGQLGDDPALKTLWETVEIIEAKSRYGASFDACNIQTAQPISKMLKIQEDLQAKSQMTLEYGGPLLWYIAYRGEGWRLSACYISEKSDEHLYEIVNLWSGQLNDGDTSDAPMLANPTQDKGRVHDNGFTTADTDSDVFSLGRKKQRKDIETWGAAVEDTTEVMLEEELSLIKWATYDSSLGVFRPGCIVESLFRCLCITKENVDALFSTLPKGRSPKKLARNAENVLNVNHVLVSEDVLGRMEEIWTNRARRRQCQDVPEKHFFTTINYHASFAGNWELKRVISCLAFDEEALNLLRQYHGRKSIPVAIKRAKILGKDNAETLLTVLKNQTVQQNLASALASQRQELRPVAGVSSSRLSPTFEFADQSRCWFDDKGFKWDSDTTASEVIDQVYDWCKKGSEEPTQPYIRFSQQMSSLTDNSTDSTVAAHFPNCEPRQDEQYVLAASHIYDKRSNESPLHLCLYVVPGQMEPPSKKLLEQTLRKLLESDLVYLVNPKPNSWKDTCQKLRTGKFTKYIWDATKLWKDEIKQQLTSRDPVTLPALETKPKPICGNPSRQHTRSLSPSPSPGPTSPSCIPPLVETGNFLKRPFEATDGDEIWESEKRFKATNDCVNDEIIIIDD</sequence>
<dbReference type="EMBL" id="KZ613790">
    <property type="protein sequence ID" value="PMD60514.1"/>
    <property type="molecule type" value="Genomic_DNA"/>
</dbReference>
<organism evidence="2 3">
    <name type="scientific">Hyaloscypha bicolor E</name>
    <dbReference type="NCBI Taxonomy" id="1095630"/>
    <lineage>
        <taxon>Eukaryota</taxon>
        <taxon>Fungi</taxon>
        <taxon>Dikarya</taxon>
        <taxon>Ascomycota</taxon>
        <taxon>Pezizomycotina</taxon>
        <taxon>Leotiomycetes</taxon>
        <taxon>Helotiales</taxon>
        <taxon>Hyaloscyphaceae</taxon>
        <taxon>Hyaloscypha</taxon>
        <taxon>Hyaloscypha bicolor</taxon>
    </lineage>
</organism>
<dbReference type="OrthoDB" id="3538597at2759"/>
<dbReference type="InParanoid" id="A0A2J6TBV7"/>
<dbReference type="GeneID" id="36591131"/>
<dbReference type="RefSeq" id="XP_024737418.1">
    <property type="nucleotide sequence ID" value="XM_024883054.1"/>
</dbReference>
<accession>A0A2J6TBV7</accession>
<keyword evidence="3" id="KW-1185">Reference proteome</keyword>
<evidence type="ECO:0000313" key="2">
    <source>
        <dbReference type="EMBL" id="PMD60514.1"/>
    </source>
</evidence>
<evidence type="ECO:0000313" key="3">
    <source>
        <dbReference type="Proteomes" id="UP000235371"/>
    </source>
</evidence>
<protein>
    <submittedName>
        <fullName evidence="2">Uncharacterized protein</fullName>
    </submittedName>
</protein>
<evidence type="ECO:0000256" key="1">
    <source>
        <dbReference type="SAM" id="MobiDB-lite"/>
    </source>
</evidence>
<gene>
    <name evidence="2" type="ORF">K444DRAFT_629456</name>
</gene>
<name>A0A2J6TBV7_9HELO</name>
<reference evidence="2 3" key="1">
    <citation type="submission" date="2016-04" db="EMBL/GenBank/DDBJ databases">
        <title>A degradative enzymes factory behind the ericoid mycorrhizal symbiosis.</title>
        <authorList>
            <consortium name="DOE Joint Genome Institute"/>
            <person name="Martino E."/>
            <person name="Morin E."/>
            <person name="Grelet G."/>
            <person name="Kuo A."/>
            <person name="Kohler A."/>
            <person name="Daghino S."/>
            <person name="Barry K."/>
            <person name="Choi C."/>
            <person name="Cichocki N."/>
            <person name="Clum A."/>
            <person name="Copeland A."/>
            <person name="Hainaut M."/>
            <person name="Haridas S."/>
            <person name="Labutti K."/>
            <person name="Lindquist E."/>
            <person name="Lipzen A."/>
            <person name="Khouja H.-R."/>
            <person name="Murat C."/>
            <person name="Ohm R."/>
            <person name="Olson A."/>
            <person name="Spatafora J."/>
            <person name="Veneault-Fourrey C."/>
            <person name="Henrissat B."/>
            <person name="Grigoriev I."/>
            <person name="Martin F."/>
            <person name="Perotto S."/>
        </authorList>
    </citation>
    <scope>NUCLEOTIDE SEQUENCE [LARGE SCALE GENOMIC DNA]</scope>
    <source>
        <strain evidence="2 3">E</strain>
    </source>
</reference>
<dbReference type="AlphaFoldDB" id="A0A2J6TBV7"/>
<dbReference type="Proteomes" id="UP000235371">
    <property type="component" value="Unassembled WGS sequence"/>
</dbReference>